<gene>
    <name evidence="2" type="ORF">A176_005949</name>
</gene>
<dbReference type="eggNOG" id="COG4967">
    <property type="taxonomic scope" value="Bacteria"/>
</dbReference>
<evidence type="ECO:0000313" key="2">
    <source>
        <dbReference type="EMBL" id="AKQ69037.1"/>
    </source>
</evidence>
<name>A0A0H4XLB0_9BACT</name>
<dbReference type="PATRIC" id="fig|1297742.4.peg.6043"/>
<sequence length="177" mass="19490">MNTRALRRHARGLSLLETMATAAVLMLGILGILYTLLAASRHNRRNNNLNQATLIAEQELERVVNLRCSGEPVSDPCANIKQLDNSVRPVWWSANGRMRELEPLANAPPHLRYDLMLDVDPPFEGGEQGAPALARVIAPHGTQLPLDQVVNVRVTVSWAEEPGAPRRAVALQTRMAP</sequence>
<dbReference type="RefSeq" id="WP_002638381.1">
    <property type="nucleotide sequence ID" value="NZ_CP012109.1"/>
</dbReference>
<dbReference type="Proteomes" id="UP000009026">
    <property type="component" value="Chromosome"/>
</dbReference>
<dbReference type="STRING" id="1297742.A176_005949"/>
<proteinExistence type="predicted"/>
<reference evidence="2 3" key="1">
    <citation type="journal article" date="2016" name="PLoS ONE">
        <title>Complete Genome Sequence and Comparative Genomics of a Novel Myxobacterium Myxococcus hansupus.</title>
        <authorList>
            <person name="Sharma G."/>
            <person name="Narwani T."/>
            <person name="Subramanian S."/>
        </authorList>
    </citation>
    <scope>NUCLEOTIDE SEQUENCE [LARGE SCALE GENOMIC DNA]</scope>
    <source>
        <strain evidence="3">mixupus</strain>
    </source>
</reference>
<accession>A0A0H4XLB0</accession>
<dbReference type="PROSITE" id="PS00409">
    <property type="entry name" value="PROKAR_NTER_METHYL"/>
    <property type="match status" value="1"/>
</dbReference>
<dbReference type="OrthoDB" id="5519893at2"/>
<keyword evidence="1" id="KW-1133">Transmembrane helix</keyword>
<protein>
    <submittedName>
        <fullName evidence="2">Type IV fimbrial biogenesis protein PilV</fullName>
    </submittedName>
</protein>
<evidence type="ECO:0000313" key="3">
    <source>
        <dbReference type="Proteomes" id="UP000009026"/>
    </source>
</evidence>
<evidence type="ECO:0000256" key="1">
    <source>
        <dbReference type="SAM" id="Phobius"/>
    </source>
</evidence>
<organism evidence="2 3">
    <name type="scientific">Pseudomyxococcus hansupus</name>
    <dbReference type="NCBI Taxonomy" id="1297742"/>
    <lineage>
        <taxon>Bacteria</taxon>
        <taxon>Pseudomonadati</taxon>
        <taxon>Myxococcota</taxon>
        <taxon>Myxococcia</taxon>
        <taxon>Myxococcales</taxon>
        <taxon>Cystobacterineae</taxon>
        <taxon>Myxococcaceae</taxon>
        <taxon>Pseudomyxococcus</taxon>
    </lineage>
</organism>
<keyword evidence="1" id="KW-0812">Transmembrane</keyword>
<dbReference type="KEGG" id="mym:A176_005949"/>
<dbReference type="EMBL" id="CP012109">
    <property type="protein sequence ID" value="AKQ69037.1"/>
    <property type="molecule type" value="Genomic_DNA"/>
</dbReference>
<keyword evidence="3" id="KW-1185">Reference proteome</keyword>
<dbReference type="InterPro" id="IPR012902">
    <property type="entry name" value="N_methyl_site"/>
</dbReference>
<feature type="transmembrane region" description="Helical" evidence="1">
    <location>
        <begin position="20"/>
        <end position="39"/>
    </location>
</feature>
<keyword evidence="1" id="KW-0472">Membrane</keyword>
<dbReference type="AlphaFoldDB" id="A0A0H4XLB0"/>